<evidence type="ECO:0000313" key="1">
    <source>
        <dbReference type="EMBL" id="ALC49519.1"/>
    </source>
</evidence>
<keyword evidence="2" id="KW-1185">Reference proteome</keyword>
<sequence length="167" mass="15998">MADTQSALSGAVLAFFPEPADAGGDGSTTSVSSSSSSRRGLCSMLRSMSKSKFRLPSPPACIGDCNRGGSSLLSVVMLTLALGSGGGVLDNIATGEALTVAAAPSPMPRSRSLKSAAPVAAAPAAAAAAAAAAAGDVAKPPPAVVANILLSPVGVIGEVGSGESICC</sequence>
<gene>
    <name evidence="1" type="ORF">Dbus_chrXg1375</name>
</gene>
<reference evidence="1 2" key="1">
    <citation type="submission" date="2015-08" db="EMBL/GenBank/DDBJ databases">
        <title>Ancestral chromatin configuration constrains chromatin evolution on differentiating sex chromosomes in Drosophila.</title>
        <authorList>
            <person name="Zhou Q."/>
            <person name="Bachtrog D."/>
        </authorList>
    </citation>
    <scope>NUCLEOTIDE SEQUENCE [LARGE SCALE GENOMIC DNA]</scope>
    <source>
        <tissue evidence="1">Whole larvae</tissue>
    </source>
</reference>
<accession>A0A0M3QZK1</accession>
<proteinExistence type="predicted"/>
<dbReference type="Proteomes" id="UP000494163">
    <property type="component" value="Chromosome X"/>
</dbReference>
<protein>
    <submittedName>
        <fullName evidence="1">CG14817</fullName>
    </submittedName>
</protein>
<dbReference type="AlphaFoldDB" id="A0A0M3QZK1"/>
<organism evidence="1 2">
    <name type="scientific">Drosophila busckii</name>
    <name type="common">Fruit fly</name>
    <dbReference type="NCBI Taxonomy" id="30019"/>
    <lineage>
        <taxon>Eukaryota</taxon>
        <taxon>Metazoa</taxon>
        <taxon>Ecdysozoa</taxon>
        <taxon>Arthropoda</taxon>
        <taxon>Hexapoda</taxon>
        <taxon>Insecta</taxon>
        <taxon>Pterygota</taxon>
        <taxon>Neoptera</taxon>
        <taxon>Endopterygota</taxon>
        <taxon>Diptera</taxon>
        <taxon>Brachycera</taxon>
        <taxon>Muscomorpha</taxon>
        <taxon>Ephydroidea</taxon>
        <taxon>Drosophilidae</taxon>
        <taxon>Drosophila</taxon>
    </lineage>
</organism>
<name>A0A0M3QZK1_DROBS</name>
<dbReference type="EMBL" id="CP012528">
    <property type="protein sequence ID" value="ALC49519.1"/>
    <property type="molecule type" value="Genomic_DNA"/>
</dbReference>
<evidence type="ECO:0000313" key="2">
    <source>
        <dbReference type="Proteomes" id="UP000494163"/>
    </source>
</evidence>